<dbReference type="STRING" id="2018661.A0A2A2J4T5"/>
<dbReference type="PROSITE" id="PS00211">
    <property type="entry name" value="ABC_TRANSPORTER_1"/>
    <property type="match status" value="1"/>
</dbReference>
<dbReference type="PANTHER" id="PTHR19229">
    <property type="entry name" value="ATP-BINDING CASSETTE TRANSPORTER SUBFAMILY A ABCA"/>
    <property type="match status" value="1"/>
</dbReference>
<dbReference type="SUPFAM" id="SSF52540">
    <property type="entry name" value="P-loop containing nucleoside triphosphate hydrolases"/>
    <property type="match status" value="1"/>
</dbReference>
<evidence type="ECO:0000256" key="4">
    <source>
        <dbReference type="ARBA" id="ARBA00022840"/>
    </source>
</evidence>
<dbReference type="InterPro" id="IPR026082">
    <property type="entry name" value="ABCA"/>
</dbReference>
<dbReference type="GO" id="GO:0016020">
    <property type="term" value="C:membrane"/>
    <property type="evidence" value="ECO:0007669"/>
    <property type="project" value="InterPro"/>
</dbReference>
<dbReference type="GO" id="GO:0005524">
    <property type="term" value="F:ATP binding"/>
    <property type="evidence" value="ECO:0007669"/>
    <property type="project" value="UniProtKB-KW"/>
</dbReference>
<proteinExistence type="predicted"/>
<gene>
    <name evidence="7" type="ORF">WR25_24483</name>
</gene>
<evidence type="ECO:0000259" key="6">
    <source>
        <dbReference type="PROSITE" id="PS50893"/>
    </source>
</evidence>
<feature type="domain" description="ABC transporter" evidence="6">
    <location>
        <begin position="60"/>
        <end position="246"/>
    </location>
</feature>
<evidence type="ECO:0000256" key="2">
    <source>
        <dbReference type="ARBA" id="ARBA00022737"/>
    </source>
</evidence>
<dbReference type="Gene3D" id="3.40.50.300">
    <property type="entry name" value="P-loop containing nucleotide triphosphate hydrolases"/>
    <property type="match status" value="2"/>
</dbReference>
<keyword evidence="2" id="KW-0677">Repeat</keyword>
<dbReference type="OrthoDB" id="10255969at2759"/>
<dbReference type="PANTHER" id="PTHR19229:SF36">
    <property type="entry name" value="ATP-BINDING CASSETTE SUB-FAMILY A MEMBER 2"/>
    <property type="match status" value="1"/>
</dbReference>
<evidence type="ECO:0000313" key="7">
    <source>
        <dbReference type="EMBL" id="PAV56583.1"/>
    </source>
</evidence>
<keyword evidence="8" id="KW-1185">Reference proteome</keyword>
<dbReference type="SMART" id="SM00382">
    <property type="entry name" value="AAA"/>
    <property type="match status" value="1"/>
</dbReference>
<keyword evidence="3" id="KW-0547">Nucleotide-binding</keyword>
<evidence type="ECO:0000313" key="8">
    <source>
        <dbReference type="Proteomes" id="UP000218231"/>
    </source>
</evidence>
<dbReference type="PROSITE" id="PS50893">
    <property type="entry name" value="ABC_TRANSPORTER_2"/>
    <property type="match status" value="1"/>
</dbReference>
<dbReference type="InterPro" id="IPR017871">
    <property type="entry name" value="ABC_transporter-like_CS"/>
</dbReference>
<dbReference type="GO" id="GO:0016887">
    <property type="term" value="F:ATP hydrolysis activity"/>
    <property type="evidence" value="ECO:0007669"/>
    <property type="project" value="InterPro"/>
</dbReference>
<dbReference type="Pfam" id="PF00005">
    <property type="entry name" value="ABC_tran"/>
    <property type="match status" value="1"/>
</dbReference>
<protein>
    <recommendedName>
        <fullName evidence="6">ABC transporter domain-containing protein</fullName>
    </recommendedName>
</protein>
<dbReference type="EMBL" id="LIAE01010688">
    <property type="protein sequence ID" value="PAV56583.1"/>
    <property type="molecule type" value="Genomic_DNA"/>
</dbReference>
<dbReference type="Proteomes" id="UP000218231">
    <property type="component" value="Unassembled WGS sequence"/>
</dbReference>
<accession>A0A2A2J4T5</accession>
<name>A0A2A2J4T5_9BILA</name>
<sequence>MSNIFPGEYSVGRKWYFPFTLSYWFPKPQDEENYKIFEDRDESPTNDFFESEPIGQKMTVQISGLSKIYPSGAKALENLNLKLYESSITSLLGHNGAGKTTTILTVAEQLKFFAIIKGVQDIDVDNQVNEILESVGLTDKRDAQAGALSGGMKRRLSIGIAMIGGSKFVILDEPSAGVDVTARKDIWTLLQRNKTGRTILFSTHHMDEADILSDRIAILSEGKLIFIRLAPQYESRVKNGENLDWISGLRTKVEKSSDEENDSIHSKRKGPSSTRTSIESSSREDSPKPGSNGNLDALSELPEIKSSSRLTGWPLFWSHFFALLSCRFTMSIRSISHIWSQIIVPIGTILFCEIYIVVTHLADAPPEGLTAAQNNLPLVRSLLGNSTDIYVSLWDRNQSSMSYRLAENLIKPPGIGMRCIDEQLLRKVNLNMDSIQEHFRKRIHISRFIK</sequence>
<evidence type="ECO:0000256" key="5">
    <source>
        <dbReference type="SAM" id="MobiDB-lite"/>
    </source>
</evidence>
<dbReference type="GO" id="GO:0140359">
    <property type="term" value="F:ABC-type transporter activity"/>
    <property type="evidence" value="ECO:0007669"/>
    <property type="project" value="InterPro"/>
</dbReference>
<keyword evidence="1" id="KW-0813">Transport</keyword>
<reference evidence="7 8" key="1">
    <citation type="journal article" date="2017" name="Curr. Biol.">
        <title>Genome architecture and evolution of a unichromosomal asexual nematode.</title>
        <authorList>
            <person name="Fradin H."/>
            <person name="Zegar C."/>
            <person name="Gutwein M."/>
            <person name="Lucas J."/>
            <person name="Kovtun M."/>
            <person name="Corcoran D."/>
            <person name="Baugh L.R."/>
            <person name="Kiontke K."/>
            <person name="Gunsalus K."/>
            <person name="Fitch D.H."/>
            <person name="Piano F."/>
        </authorList>
    </citation>
    <scope>NUCLEOTIDE SEQUENCE [LARGE SCALE GENOMIC DNA]</scope>
    <source>
        <strain evidence="7">PF1309</strain>
    </source>
</reference>
<dbReference type="InterPro" id="IPR003593">
    <property type="entry name" value="AAA+_ATPase"/>
</dbReference>
<dbReference type="InterPro" id="IPR003439">
    <property type="entry name" value="ABC_transporter-like_ATP-bd"/>
</dbReference>
<keyword evidence="4" id="KW-0067">ATP-binding</keyword>
<comment type="caution">
    <text evidence="7">The sequence shown here is derived from an EMBL/GenBank/DDBJ whole genome shotgun (WGS) entry which is preliminary data.</text>
</comment>
<dbReference type="InterPro" id="IPR027417">
    <property type="entry name" value="P-loop_NTPase"/>
</dbReference>
<feature type="region of interest" description="Disordered" evidence="5">
    <location>
        <begin position="256"/>
        <end position="297"/>
    </location>
</feature>
<dbReference type="GO" id="GO:0005319">
    <property type="term" value="F:lipid transporter activity"/>
    <property type="evidence" value="ECO:0007669"/>
    <property type="project" value="TreeGrafter"/>
</dbReference>
<dbReference type="AlphaFoldDB" id="A0A2A2J4T5"/>
<organism evidence="7 8">
    <name type="scientific">Diploscapter pachys</name>
    <dbReference type="NCBI Taxonomy" id="2018661"/>
    <lineage>
        <taxon>Eukaryota</taxon>
        <taxon>Metazoa</taxon>
        <taxon>Ecdysozoa</taxon>
        <taxon>Nematoda</taxon>
        <taxon>Chromadorea</taxon>
        <taxon>Rhabditida</taxon>
        <taxon>Rhabditina</taxon>
        <taxon>Rhabditomorpha</taxon>
        <taxon>Rhabditoidea</taxon>
        <taxon>Rhabditidae</taxon>
        <taxon>Diploscapter</taxon>
    </lineage>
</organism>
<evidence type="ECO:0000256" key="3">
    <source>
        <dbReference type="ARBA" id="ARBA00022741"/>
    </source>
</evidence>
<feature type="compositionally biased region" description="Basic and acidic residues" evidence="5">
    <location>
        <begin position="256"/>
        <end position="265"/>
    </location>
</feature>
<evidence type="ECO:0000256" key="1">
    <source>
        <dbReference type="ARBA" id="ARBA00022448"/>
    </source>
</evidence>
<dbReference type="CDD" id="cd03263">
    <property type="entry name" value="ABC_subfamily_A"/>
    <property type="match status" value="1"/>
</dbReference>